<comment type="caution">
    <text evidence="2">The sequence shown here is derived from an EMBL/GenBank/DDBJ whole genome shotgun (WGS) entry which is preliminary data.</text>
</comment>
<feature type="region of interest" description="Disordered" evidence="1">
    <location>
        <begin position="77"/>
        <end position="156"/>
    </location>
</feature>
<protein>
    <submittedName>
        <fullName evidence="2">Uncharacterized protein</fullName>
    </submittedName>
</protein>
<feature type="compositionally biased region" description="Basic and acidic residues" evidence="1">
    <location>
        <begin position="80"/>
        <end position="90"/>
    </location>
</feature>
<feature type="compositionally biased region" description="Low complexity" evidence="1">
    <location>
        <begin position="107"/>
        <end position="126"/>
    </location>
</feature>
<feature type="non-terminal residue" evidence="2">
    <location>
        <position position="1"/>
    </location>
</feature>
<keyword evidence="3" id="KW-1185">Reference proteome</keyword>
<evidence type="ECO:0000313" key="3">
    <source>
        <dbReference type="Proteomes" id="UP001189429"/>
    </source>
</evidence>
<name>A0ABN9YAN7_9DINO</name>
<proteinExistence type="predicted"/>
<dbReference type="Proteomes" id="UP001189429">
    <property type="component" value="Unassembled WGS sequence"/>
</dbReference>
<sequence>PTRPRTRFAPRCATAPLLGAPDARSADGAVPHGGVRQLVERMPCSPHLPLRGRAGGVPWATGGAPERRAGLRAHAGLRGAQEEAGREVRRGARAQPGAPRGAGGGLPRALPALRPLWRPPGGLAPLRGGGRHPGGHEAEPAGRCAMGGSDQLGGEK</sequence>
<organism evidence="2 3">
    <name type="scientific">Prorocentrum cordatum</name>
    <dbReference type="NCBI Taxonomy" id="2364126"/>
    <lineage>
        <taxon>Eukaryota</taxon>
        <taxon>Sar</taxon>
        <taxon>Alveolata</taxon>
        <taxon>Dinophyceae</taxon>
        <taxon>Prorocentrales</taxon>
        <taxon>Prorocentraceae</taxon>
        <taxon>Prorocentrum</taxon>
    </lineage>
</organism>
<feature type="non-terminal residue" evidence="2">
    <location>
        <position position="156"/>
    </location>
</feature>
<evidence type="ECO:0000256" key="1">
    <source>
        <dbReference type="SAM" id="MobiDB-lite"/>
    </source>
</evidence>
<reference evidence="2" key="1">
    <citation type="submission" date="2023-10" db="EMBL/GenBank/DDBJ databases">
        <authorList>
            <person name="Chen Y."/>
            <person name="Shah S."/>
            <person name="Dougan E. K."/>
            <person name="Thang M."/>
            <person name="Chan C."/>
        </authorList>
    </citation>
    <scope>NUCLEOTIDE SEQUENCE [LARGE SCALE GENOMIC DNA]</scope>
</reference>
<accession>A0ABN9YAN7</accession>
<feature type="region of interest" description="Disordered" evidence="1">
    <location>
        <begin position="46"/>
        <end position="65"/>
    </location>
</feature>
<dbReference type="EMBL" id="CAUYUJ010022244">
    <property type="protein sequence ID" value="CAK0909700.1"/>
    <property type="molecule type" value="Genomic_DNA"/>
</dbReference>
<gene>
    <name evidence="2" type="ORF">PCOR1329_LOCUS84052</name>
</gene>
<evidence type="ECO:0000313" key="2">
    <source>
        <dbReference type="EMBL" id="CAK0909700.1"/>
    </source>
</evidence>